<keyword evidence="2" id="KW-0732">Signal</keyword>
<dbReference type="OrthoDB" id="9899656at2"/>
<keyword evidence="4" id="KW-1185">Reference proteome</keyword>
<gene>
    <name evidence="3" type="ORF">SAMN04490178_11070</name>
</gene>
<feature type="signal peptide" evidence="2">
    <location>
        <begin position="1"/>
        <end position="26"/>
    </location>
</feature>
<evidence type="ECO:0000313" key="3">
    <source>
        <dbReference type="EMBL" id="SEP10213.1"/>
    </source>
</evidence>
<reference evidence="3 4" key="1">
    <citation type="submission" date="2016-10" db="EMBL/GenBank/DDBJ databases">
        <authorList>
            <person name="de Groot N.N."/>
        </authorList>
    </citation>
    <scope>NUCLEOTIDE SEQUENCE [LARGE SCALE GENOMIC DNA]</scope>
    <source>
        <strain evidence="3 4">DSM 13305</strain>
    </source>
</reference>
<proteinExistence type="predicted"/>
<dbReference type="RefSeq" id="WP_091746501.1">
    <property type="nucleotide sequence ID" value="NZ_FODY01000010.1"/>
</dbReference>
<dbReference type="AlphaFoldDB" id="A0A1H8V4R5"/>
<dbReference type="Proteomes" id="UP000198847">
    <property type="component" value="Unassembled WGS sequence"/>
</dbReference>
<evidence type="ECO:0000256" key="2">
    <source>
        <dbReference type="SAM" id="SignalP"/>
    </source>
</evidence>
<feature type="chain" id="PRO_5011582640" evidence="2">
    <location>
        <begin position="27"/>
        <end position="92"/>
    </location>
</feature>
<evidence type="ECO:0000313" key="4">
    <source>
        <dbReference type="Proteomes" id="UP000198847"/>
    </source>
</evidence>
<sequence>MNRKIVIVVALAALVALSLFAITSQAAEAPAAEACGGHDRMMQQAVEQGIINSEQAGRMNALMQQMGPQMHEQMQEAHQGAMPEHCNDATVK</sequence>
<accession>A0A1H8V4R5</accession>
<protein>
    <submittedName>
        <fullName evidence="3">Uncharacterized protein</fullName>
    </submittedName>
</protein>
<organism evidence="3 4">
    <name type="scientific">Propionispora vibrioides</name>
    <dbReference type="NCBI Taxonomy" id="112903"/>
    <lineage>
        <taxon>Bacteria</taxon>
        <taxon>Bacillati</taxon>
        <taxon>Bacillota</taxon>
        <taxon>Negativicutes</taxon>
        <taxon>Selenomonadales</taxon>
        <taxon>Sporomusaceae</taxon>
        <taxon>Propionispora</taxon>
    </lineage>
</organism>
<feature type="region of interest" description="Disordered" evidence="1">
    <location>
        <begin position="68"/>
        <end position="92"/>
    </location>
</feature>
<name>A0A1H8V4R5_9FIRM</name>
<dbReference type="EMBL" id="FODY01000010">
    <property type="protein sequence ID" value="SEP10213.1"/>
    <property type="molecule type" value="Genomic_DNA"/>
</dbReference>
<evidence type="ECO:0000256" key="1">
    <source>
        <dbReference type="SAM" id="MobiDB-lite"/>
    </source>
</evidence>